<dbReference type="EMBL" id="CAUH01005377">
    <property type="protein sequence ID" value="CCU81706.1"/>
    <property type="molecule type" value="Genomic_DNA"/>
</dbReference>
<comment type="caution">
    <text evidence="2">The sequence shown here is derived from an EMBL/GenBank/DDBJ whole genome shotgun (WGS) entry which is preliminary data.</text>
</comment>
<dbReference type="InParanoid" id="N1JM94"/>
<dbReference type="Proteomes" id="UP000015441">
    <property type="component" value="Unassembled WGS sequence"/>
</dbReference>
<accession>N1JM94</accession>
<dbReference type="AlphaFoldDB" id="N1JM94"/>
<feature type="compositionally biased region" description="Pro residues" evidence="1">
    <location>
        <begin position="22"/>
        <end position="34"/>
    </location>
</feature>
<dbReference type="HOGENOM" id="CLU_018153_8_1_1"/>
<protein>
    <submittedName>
        <fullName evidence="2">EKA-like protein</fullName>
    </submittedName>
</protein>
<evidence type="ECO:0000313" key="3">
    <source>
        <dbReference type="Proteomes" id="UP000015441"/>
    </source>
</evidence>
<evidence type="ECO:0000313" key="2">
    <source>
        <dbReference type="EMBL" id="CCU81706.1"/>
    </source>
</evidence>
<gene>
    <name evidence="2" type="ORF">BGHDH14_bgh04891</name>
</gene>
<proteinExistence type="predicted"/>
<sequence length="105" mass="11547">MRVYLRSTIAQYMATGQASTPPVLPPRPANPPSRAPDARSTIILAVLALPLKSTWITVAKNGLRLKVAQTVKAVTRPAAKDQHQEIPKAKVDKRLFLGLEKDLPW</sequence>
<evidence type="ECO:0000256" key="1">
    <source>
        <dbReference type="SAM" id="MobiDB-lite"/>
    </source>
</evidence>
<name>N1JM94_BLUG1</name>
<organism evidence="2 3">
    <name type="scientific">Blumeria graminis f. sp. hordei (strain DH14)</name>
    <name type="common">Barley powdery mildew</name>
    <name type="synonym">Oidium monilioides f. sp. hordei</name>
    <dbReference type="NCBI Taxonomy" id="546991"/>
    <lineage>
        <taxon>Eukaryota</taxon>
        <taxon>Fungi</taxon>
        <taxon>Dikarya</taxon>
        <taxon>Ascomycota</taxon>
        <taxon>Pezizomycotina</taxon>
        <taxon>Leotiomycetes</taxon>
        <taxon>Erysiphales</taxon>
        <taxon>Erysiphaceae</taxon>
        <taxon>Blumeria</taxon>
        <taxon>Blumeria hordei</taxon>
    </lineage>
</organism>
<keyword evidence="3" id="KW-1185">Reference proteome</keyword>
<feature type="region of interest" description="Disordered" evidence="1">
    <location>
        <begin position="16"/>
        <end position="36"/>
    </location>
</feature>
<reference evidence="2 3" key="1">
    <citation type="journal article" date="2010" name="Science">
        <title>Genome expansion and gene loss in powdery mildew fungi reveal tradeoffs in extreme parasitism.</title>
        <authorList>
            <person name="Spanu P.D."/>
            <person name="Abbott J.C."/>
            <person name="Amselem J."/>
            <person name="Burgis T.A."/>
            <person name="Soanes D.M."/>
            <person name="Stueber K."/>
            <person name="Ver Loren van Themaat E."/>
            <person name="Brown J.K.M."/>
            <person name="Butcher S.A."/>
            <person name="Gurr S.J."/>
            <person name="Lebrun M.-H."/>
            <person name="Ridout C.J."/>
            <person name="Schulze-Lefert P."/>
            <person name="Talbot N.J."/>
            <person name="Ahmadinejad N."/>
            <person name="Ametz C."/>
            <person name="Barton G.R."/>
            <person name="Benjdia M."/>
            <person name="Bidzinski P."/>
            <person name="Bindschedler L.V."/>
            <person name="Both M."/>
            <person name="Brewer M.T."/>
            <person name="Cadle-Davidson L."/>
            <person name="Cadle-Davidson M.M."/>
            <person name="Collemare J."/>
            <person name="Cramer R."/>
            <person name="Frenkel O."/>
            <person name="Godfrey D."/>
            <person name="Harriman J."/>
            <person name="Hoede C."/>
            <person name="King B.C."/>
            <person name="Klages S."/>
            <person name="Kleemann J."/>
            <person name="Knoll D."/>
            <person name="Koti P.S."/>
            <person name="Kreplak J."/>
            <person name="Lopez-Ruiz F.J."/>
            <person name="Lu X."/>
            <person name="Maekawa T."/>
            <person name="Mahanil S."/>
            <person name="Micali C."/>
            <person name="Milgroom M.G."/>
            <person name="Montana G."/>
            <person name="Noir S."/>
            <person name="O'Connell R.J."/>
            <person name="Oberhaensli S."/>
            <person name="Parlange F."/>
            <person name="Pedersen C."/>
            <person name="Quesneville H."/>
            <person name="Reinhardt R."/>
            <person name="Rott M."/>
            <person name="Sacristan S."/>
            <person name="Schmidt S.M."/>
            <person name="Schoen M."/>
            <person name="Skamnioti P."/>
            <person name="Sommer H."/>
            <person name="Stephens A."/>
            <person name="Takahara H."/>
            <person name="Thordal-Christensen H."/>
            <person name="Vigouroux M."/>
            <person name="Wessling R."/>
            <person name="Wicker T."/>
            <person name="Panstruga R."/>
        </authorList>
    </citation>
    <scope>NUCLEOTIDE SEQUENCE [LARGE SCALE GENOMIC DNA]</scope>
    <source>
        <strain evidence="2">DH14</strain>
    </source>
</reference>